<dbReference type="GO" id="GO:0016407">
    <property type="term" value="F:acetyltransferase activity"/>
    <property type="evidence" value="ECO:0007669"/>
    <property type="project" value="InterPro"/>
</dbReference>
<evidence type="ECO:0008006" key="3">
    <source>
        <dbReference type="Google" id="ProtNLM"/>
    </source>
</evidence>
<comment type="caution">
    <text evidence="2">The sequence shown here is derived from an EMBL/GenBank/DDBJ whole genome shotgun (WGS) entry which is preliminary data.</text>
</comment>
<evidence type="ECO:0000313" key="2">
    <source>
        <dbReference type="EMBL" id="HER44360.1"/>
    </source>
</evidence>
<sequence>DLLRAVVRDYSLIPYENLTKIIKKFTAPGPTERLRGPGEVIEGYIERRTGGTCFSLTYCLGAILSGAGYECHPVMADMKRPNIHCALVAIVKGKRYLIDPGYLLGEPVELAGAAAAVETSFGRVELRPRSGGRYDLFTVSGGEAKWRYRVRTAPVPRSLFLGYWQESFSLPMMNSIQLTKLTERGHLYIRDHHLRLRRGEEKLNENIRSDLELRIEREFGIPAGITAEVREHLERMKESWRTRRREDR</sequence>
<dbReference type="Proteomes" id="UP000886069">
    <property type="component" value="Unassembled WGS sequence"/>
</dbReference>
<reference evidence="2" key="1">
    <citation type="journal article" date="2020" name="mSystems">
        <title>Genome- and Community-Level Interaction Insights into Carbon Utilization and Element Cycling Functions of Hydrothermarchaeota in Hydrothermal Sediment.</title>
        <authorList>
            <person name="Zhou Z."/>
            <person name="Liu Y."/>
            <person name="Xu W."/>
            <person name="Pan J."/>
            <person name="Luo Z.H."/>
            <person name="Li M."/>
        </authorList>
    </citation>
    <scope>NUCLEOTIDE SEQUENCE [LARGE SCALE GENOMIC DNA]</scope>
    <source>
        <strain evidence="2">SpSt-1233</strain>
    </source>
</reference>
<comment type="similarity">
    <text evidence="1">Belongs to the arylamine N-acetyltransferase family.</text>
</comment>
<dbReference type="Gene3D" id="3.30.2140.20">
    <property type="match status" value="1"/>
</dbReference>
<feature type="non-terminal residue" evidence="2">
    <location>
        <position position="1"/>
    </location>
</feature>
<organism evidence="2">
    <name type="scientific">Eiseniibacteriota bacterium</name>
    <dbReference type="NCBI Taxonomy" id="2212470"/>
    <lineage>
        <taxon>Bacteria</taxon>
        <taxon>Candidatus Eiseniibacteriota</taxon>
    </lineage>
</organism>
<accession>A0A7V2F3W7</accession>
<dbReference type="SUPFAM" id="SSF54001">
    <property type="entry name" value="Cysteine proteinases"/>
    <property type="match status" value="1"/>
</dbReference>
<protein>
    <recommendedName>
        <fullName evidence="3">Arylamine N-acetyltransferase</fullName>
    </recommendedName>
</protein>
<dbReference type="InterPro" id="IPR038765">
    <property type="entry name" value="Papain-like_cys_pep_sf"/>
</dbReference>
<dbReference type="EMBL" id="DSEC01000567">
    <property type="protein sequence ID" value="HER44360.1"/>
    <property type="molecule type" value="Genomic_DNA"/>
</dbReference>
<dbReference type="AlphaFoldDB" id="A0A7V2F3W7"/>
<name>A0A7V2F3W7_UNCEI</name>
<gene>
    <name evidence="2" type="ORF">ENO08_07870</name>
</gene>
<dbReference type="InterPro" id="IPR053710">
    <property type="entry name" value="Arylamine_NAT_domain_sf"/>
</dbReference>
<dbReference type="InterPro" id="IPR001447">
    <property type="entry name" value="Arylamine_N-AcTrfase"/>
</dbReference>
<dbReference type="Pfam" id="PF00797">
    <property type="entry name" value="Acetyltransf_2"/>
    <property type="match status" value="1"/>
</dbReference>
<proteinExistence type="inferred from homology"/>
<evidence type="ECO:0000256" key="1">
    <source>
        <dbReference type="ARBA" id="ARBA00006547"/>
    </source>
</evidence>